<evidence type="ECO:0000313" key="3">
    <source>
        <dbReference type="Proteomes" id="UP000199375"/>
    </source>
</evidence>
<dbReference type="Proteomes" id="UP000199375">
    <property type="component" value="Unassembled WGS sequence"/>
</dbReference>
<organism evidence="2 3">
    <name type="scientific">Micromonospora haikouensis</name>
    <dbReference type="NCBI Taxonomy" id="686309"/>
    <lineage>
        <taxon>Bacteria</taxon>
        <taxon>Bacillati</taxon>
        <taxon>Actinomycetota</taxon>
        <taxon>Actinomycetes</taxon>
        <taxon>Micromonosporales</taxon>
        <taxon>Micromonosporaceae</taxon>
        <taxon>Micromonospora</taxon>
    </lineage>
</organism>
<dbReference type="RefSeq" id="WP_218106995.1">
    <property type="nucleotide sequence ID" value="NZ_FMCW01000012.1"/>
</dbReference>
<dbReference type="AlphaFoldDB" id="A0A1C4W017"/>
<dbReference type="PROSITE" id="PS50943">
    <property type="entry name" value="HTH_CROC1"/>
    <property type="match status" value="1"/>
</dbReference>
<accession>A0A1C4W017</accession>
<dbReference type="SUPFAM" id="SSF47413">
    <property type="entry name" value="lambda repressor-like DNA-binding domains"/>
    <property type="match status" value="1"/>
</dbReference>
<proteinExistence type="predicted"/>
<dbReference type="InterPro" id="IPR010982">
    <property type="entry name" value="Lambda_DNA-bd_dom_sf"/>
</dbReference>
<dbReference type="GO" id="GO:0003677">
    <property type="term" value="F:DNA binding"/>
    <property type="evidence" value="ECO:0007669"/>
    <property type="project" value="InterPro"/>
</dbReference>
<name>A0A1C4W017_9ACTN</name>
<dbReference type="InterPro" id="IPR001387">
    <property type="entry name" value="Cro/C1-type_HTH"/>
</dbReference>
<dbReference type="CDD" id="cd00093">
    <property type="entry name" value="HTH_XRE"/>
    <property type="match status" value="1"/>
</dbReference>
<protein>
    <submittedName>
        <fullName evidence="2">Helix-turn-helix domain-containing protein</fullName>
    </submittedName>
</protein>
<evidence type="ECO:0000259" key="1">
    <source>
        <dbReference type="PROSITE" id="PS50943"/>
    </source>
</evidence>
<evidence type="ECO:0000313" key="2">
    <source>
        <dbReference type="EMBL" id="SCE89371.1"/>
    </source>
</evidence>
<dbReference type="EMBL" id="FMCW01000012">
    <property type="protein sequence ID" value="SCE89371.1"/>
    <property type="molecule type" value="Genomic_DNA"/>
</dbReference>
<gene>
    <name evidence="2" type="ORF">GA0070558_11295</name>
</gene>
<sequence length="290" mass="31841">MAKQSVPSVAGRGLSGELRQLRRARRLKGASVAVQLGWQPSKLSRIETGQQGVRVEEVAALLAVYGVVGEERERLLAMAERSRDKGWWEAHGTGLTAWSRTFNLFEAEATRVVSWQPLLVPGLLQLPEYTIALMKGCDVGAAEVETRVAARLARQAILARDDPPELHMIIDETVLRRPLGGHQLMTRQLRHLIELSERPNLSLQVVPLACGGHTGLDGGFVLFDFHRHPSVVHLEHKISGVFLEEPDQVAVFRRAADALAAIALSPADSKDIVARIAAEHEREGVSDDHA</sequence>
<dbReference type="Pfam" id="PF19054">
    <property type="entry name" value="DUF5753"/>
    <property type="match status" value="1"/>
</dbReference>
<dbReference type="Gene3D" id="1.10.260.40">
    <property type="entry name" value="lambda repressor-like DNA-binding domains"/>
    <property type="match status" value="1"/>
</dbReference>
<dbReference type="InterPro" id="IPR043917">
    <property type="entry name" value="DUF5753"/>
</dbReference>
<dbReference type="SMART" id="SM00530">
    <property type="entry name" value="HTH_XRE"/>
    <property type="match status" value="1"/>
</dbReference>
<reference evidence="2 3" key="1">
    <citation type="submission" date="2016-06" db="EMBL/GenBank/DDBJ databases">
        <authorList>
            <person name="Kjaerup R.B."/>
            <person name="Dalgaard T.S."/>
            <person name="Juul-Madsen H.R."/>
        </authorList>
    </citation>
    <scope>NUCLEOTIDE SEQUENCE [LARGE SCALE GENOMIC DNA]</scope>
    <source>
        <strain evidence="2 3">DSM 45626</strain>
    </source>
</reference>
<dbReference type="Pfam" id="PF13560">
    <property type="entry name" value="HTH_31"/>
    <property type="match status" value="1"/>
</dbReference>
<feature type="domain" description="HTH cro/C1-type" evidence="1">
    <location>
        <begin position="18"/>
        <end position="72"/>
    </location>
</feature>